<feature type="compositionally biased region" description="Basic residues" evidence="1">
    <location>
        <begin position="13"/>
        <end position="24"/>
    </location>
</feature>
<feature type="domain" description="BTB" evidence="2">
    <location>
        <begin position="562"/>
        <end position="653"/>
    </location>
</feature>
<protein>
    <recommendedName>
        <fullName evidence="2">BTB domain-containing protein</fullName>
    </recommendedName>
</protein>
<feature type="compositionally biased region" description="Basic and acidic residues" evidence="1">
    <location>
        <begin position="1"/>
        <end position="12"/>
    </location>
</feature>
<evidence type="ECO:0000313" key="3">
    <source>
        <dbReference type="EMBL" id="PIC19650.1"/>
    </source>
</evidence>
<accession>A0A2G5SX82</accession>
<evidence type="ECO:0000313" key="4">
    <source>
        <dbReference type="Proteomes" id="UP000230233"/>
    </source>
</evidence>
<feature type="compositionally biased region" description="Basic and acidic residues" evidence="1">
    <location>
        <begin position="137"/>
        <end position="148"/>
    </location>
</feature>
<proteinExistence type="predicted"/>
<feature type="compositionally biased region" description="Basic and acidic residues" evidence="1">
    <location>
        <begin position="116"/>
        <end position="125"/>
    </location>
</feature>
<comment type="caution">
    <text evidence="3">The sequence shown here is derived from an EMBL/GenBank/DDBJ whole genome shotgun (WGS) entry which is preliminary data.</text>
</comment>
<dbReference type="Proteomes" id="UP000230233">
    <property type="component" value="Chromosome X"/>
</dbReference>
<dbReference type="EMBL" id="PDUG01000006">
    <property type="protein sequence ID" value="PIC19650.1"/>
    <property type="molecule type" value="Genomic_DNA"/>
</dbReference>
<feature type="region of interest" description="Disordered" evidence="1">
    <location>
        <begin position="1"/>
        <end position="70"/>
    </location>
</feature>
<feature type="compositionally biased region" description="Polar residues" evidence="1">
    <location>
        <begin position="126"/>
        <end position="136"/>
    </location>
</feature>
<dbReference type="AlphaFoldDB" id="A0A2G5SX82"/>
<reference evidence="4" key="1">
    <citation type="submission" date="2017-10" db="EMBL/GenBank/DDBJ databases">
        <title>Rapid genome shrinkage in a self-fertile nematode reveals novel sperm competition proteins.</title>
        <authorList>
            <person name="Yin D."/>
            <person name="Schwarz E.M."/>
            <person name="Thomas C.G."/>
            <person name="Felde R.L."/>
            <person name="Korf I.F."/>
            <person name="Cutter A.D."/>
            <person name="Schartner C.M."/>
            <person name="Ralston E.J."/>
            <person name="Meyer B.J."/>
            <person name="Haag E.S."/>
        </authorList>
    </citation>
    <scope>NUCLEOTIDE SEQUENCE [LARGE SCALE GENOMIC DNA]</scope>
    <source>
        <strain evidence="4">JU1422</strain>
    </source>
</reference>
<dbReference type="Gene3D" id="3.30.710.10">
    <property type="entry name" value="Potassium Channel Kv1.1, Chain A"/>
    <property type="match status" value="1"/>
</dbReference>
<feature type="region of interest" description="Disordered" evidence="1">
    <location>
        <begin position="115"/>
        <end position="150"/>
    </location>
</feature>
<dbReference type="Pfam" id="PF00651">
    <property type="entry name" value="BTB"/>
    <property type="match status" value="1"/>
</dbReference>
<sequence>MKSRKMDEVYRERLRHRLRLRRLRRGEGRGNEGQADPQNGQDRLAGNPEERNPAAGDAPPPPPPPRPRRFHARRNWQDAVLQFLPGGGDMQDANRMDEDENDFLQRMNGGGHRLFLPHEENHRQDPPQNGAEQIQEQLERRRSNRPHELPFPFITRGEFDMSQSMIKECSKPWNNISWIIKYEAKVVNSSCHYGRFFVTFNGMDENAYKIVTSLQISKVVVNTQDHLEQTLILDKNHRTLMFPDIKLTSQNCVDSGINNQDVNNPTQLRMTFTVHHAEKVDEFTYDQQQWPNGCVWVRYLDKCSVKMEIDQLRIHHPLLDLLLEDLKIGRLCPKEAEAFYEFAGFFYHRWYIGTEKLHQILLNAFKLGFTEKWDLLDTPDSGIDFNAKALLPFYHDFSEEEPKQQIGFESDSPSGVCQIFELRMNPKEVHRRTQVETMRFAREHRGQFTFYFEDTPKGTLLMMGAVFKLDGRQNAKMKITLFEHGIKKAVYTSYRVIHEQQRTYGTVVAHLSEEQLTILAKNRLSVGIQLHFHHTDANFIYTFRHEEDLSSPYMMPGPCNGWIECNDGKTIGVNKEFVSKHSHQLNALFNNNMFVDCGSSTIKVNEESDIVLYCLEIMYHKSLAINFDNFKRILDLAGYWLSDTIKRYIEMAVVHTDKLEPADKLDLGIFYDLDVIKYVARHPEYASSFNLDISEEERARVATPAGNELDGGPLGRRPVGNA</sequence>
<organism evidence="3 4">
    <name type="scientific">Caenorhabditis nigoni</name>
    <dbReference type="NCBI Taxonomy" id="1611254"/>
    <lineage>
        <taxon>Eukaryota</taxon>
        <taxon>Metazoa</taxon>
        <taxon>Ecdysozoa</taxon>
        <taxon>Nematoda</taxon>
        <taxon>Chromadorea</taxon>
        <taxon>Rhabditida</taxon>
        <taxon>Rhabditina</taxon>
        <taxon>Rhabditomorpha</taxon>
        <taxon>Rhabditoidea</taxon>
        <taxon>Rhabditidae</taxon>
        <taxon>Peloderinae</taxon>
        <taxon>Caenorhabditis</taxon>
    </lineage>
</organism>
<evidence type="ECO:0000256" key="1">
    <source>
        <dbReference type="SAM" id="MobiDB-lite"/>
    </source>
</evidence>
<dbReference type="InterPro" id="IPR011333">
    <property type="entry name" value="SKP1/BTB/POZ_sf"/>
</dbReference>
<gene>
    <name evidence="3" type="primary">Cnig_chr_X.g25124</name>
    <name evidence="3" type="ORF">B9Z55_025124</name>
</gene>
<dbReference type="PANTHER" id="PTHR22744">
    <property type="entry name" value="HELIX LOOP HELIX PROTEIN 21-RELATED"/>
    <property type="match status" value="1"/>
</dbReference>
<name>A0A2G5SX82_9PELO</name>
<dbReference type="InterPro" id="IPR000210">
    <property type="entry name" value="BTB/POZ_dom"/>
</dbReference>
<dbReference type="PANTHER" id="PTHR22744:SF7">
    <property type="entry name" value="BTB DOMAIN-CONTAINING PROTEIN"/>
    <property type="match status" value="1"/>
</dbReference>
<dbReference type="SUPFAM" id="SSF54695">
    <property type="entry name" value="POZ domain"/>
    <property type="match status" value="1"/>
</dbReference>
<dbReference type="OrthoDB" id="5830055at2759"/>
<evidence type="ECO:0000259" key="2">
    <source>
        <dbReference type="Pfam" id="PF00651"/>
    </source>
</evidence>
<keyword evidence="4" id="KW-1185">Reference proteome</keyword>